<dbReference type="PROSITE" id="PS51831">
    <property type="entry name" value="HD"/>
    <property type="match status" value="1"/>
</dbReference>
<dbReference type="AlphaFoldDB" id="A0A419T4X5"/>
<proteinExistence type="predicted"/>
<dbReference type="InterPro" id="IPR051094">
    <property type="entry name" value="Diverse_Catalytic_Enzymes"/>
</dbReference>
<evidence type="ECO:0000256" key="6">
    <source>
        <dbReference type="ARBA" id="ARBA00049417"/>
    </source>
</evidence>
<dbReference type="GO" id="GO:0000166">
    <property type="term" value="F:nucleotide binding"/>
    <property type="evidence" value="ECO:0007669"/>
    <property type="project" value="UniProtKB-KW"/>
</dbReference>
<dbReference type="OrthoDB" id="5295945at2"/>
<evidence type="ECO:0000256" key="5">
    <source>
        <dbReference type="ARBA" id="ARBA00023004"/>
    </source>
</evidence>
<feature type="domain" description="HD" evidence="7">
    <location>
        <begin position="19"/>
        <end position="134"/>
    </location>
</feature>
<dbReference type="InterPro" id="IPR003607">
    <property type="entry name" value="HD/PDEase_dom"/>
</dbReference>
<dbReference type="InterPro" id="IPR006674">
    <property type="entry name" value="HD_domain"/>
</dbReference>
<dbReference type="GO" id="GO:0046872">
    <property type="term" value="F:metal ion binding"/>
    <property type="evidence" value="ECO:0007669"/>
    <property type="project" value="UniProtKB-KW"/>
</dbReference>
<dbReference type="Proteomes" id="UP000284177">
    <property type="component" value="Unassembled WGS sequence"/>
</dbReference>
<keyword evidence="5" id="KW-0408">Iron</keyword>
<dbReference type="SMART" id="SM00471">
    <property type="entry name" value="HDc"/>
    <property type="match status" value="1"/>
</dbReference>
<dbReference type="SUPFAM" id="SSF109604">
    <property type="entry name" value="HD-domain/PDEase-like"/>
    <property type="match status" value="1"/>
</dbReference>
<accession>A0A419T4X5</accession>
<dbReference type="EC" id="3.6.1.41" evidence="1"/>
<name>A0A419T4X5_9FIRM</name>
<dbReference type="CDD" id="cd00077">
    <property type="entry name" value="HDc"/>
    <property type="match status" value="1"/>
</dbReference>
<evidence type="ECO:0000256" key="2">
    <source>
        <dbReference type="ARBA" id="ARBA00022723"/>
    </source>
</evidence>
<dbReference type="NCBIfam" id="TIGR00277">
    <property type="entry name" value="HDIG"/>
    <property type="match status" value="1"/>
</dbReference>
<dbReference type="PANTHER" id="PTHR35795">
    <property type="entry name" value="SLR1885 PROTEIN"/>
    <property type="match status" value="1"/>
</dbReference>
<comment type="caution">
    <text evidence="8">The sequence shown here is derived from an EMBL/GenBank/DDBJ whole genome shotgun (WGS) entry which is preliminary data.</text>
</comment>
<evidence type="ECO:0000313" key="9">
    <source>
        <dbReference type="Proteomes" id="UP000284177"/>
    </source>
</evidence>
<keyword evidence="9" id="KW-1185">Reference proteome</keyword>
<evidence type="ECO:0000256" key="1">
    <source>
        <dbReference type="ARBA" id="ARBA00012506"/>
    </source>
</evidence>
<organism evidence="8 9">
    <name type="scientific">Thermohalobacter berrensis</name>
    <dbReference type="NCBI Taxonomy" id="99594"/>
    <lineage>
        <taxon>Bacteria</taxon>
        <taxon>Bacillati</taxon>
        <taxon>Bacillota</taxon>
        <taxon>Tissierellia</taxon>
        <taxon>Tissierellales</taxon>
        <taxon>Thermohalobacteraceae</taxon>
        <taxon>Thermohalobacter</taxon>
    </lineage>
</organism>
<dbReference type="PANTHER" id="PTHR35795:SF1">
    <property type="entry name" value="BIS(5'-NUCLEOSYL)-TETRAPHOSPHATASE, SYMMETRICAL"/>
    <property type="match status" value="1"/>
</dbReference>
<gene>
    <name evidence="8" type="ORF">BET03_11270</name>
</gene>
<protein>
    <recommendedName>
        <fullName evidence="1">bis(5'-nucleosyl)-tetraphosphatase (symmetrical)</fullName>
        <ecNumber evidence="1">3.6.1.41</ecNumber>
    </recommendedName>
</protein>
<dbReference type="InterPro" id="IPR005249">
    <property type="entry name" value="YqeK"/>
</dbReference>
<sequence length="189" mass="21684">MVEIGIIHKKLRENIGKERYLHSIRVMDTAKELASFYNCDINKAELAGLLHDCGKIQDKGLLLKMIKDFGIILDNIMEKNINLVHGPLGAEIVKRVYNIHDTDIINAIKFHTTGRPNMSLLEKIIYIADYIEPEREFDGLEKIRKLAFNNLDKAILHAMNNTIKYVIDKGVLLHIDTVKARNYFLSVVK</sequence>
<dbReference type="InterPro" id="IPR006675">
    <property type="entry name" value="HDIG_dom"/>
</dbReference>
<evidence type="ECO:0000313" key="8">
    <source>
        <dbReference type="EMBL" id="RKD32483.1"/>
    </source>
</evidence>
<dbReference type="Gene3D" id="1.10.3210.10">
    <property type="entry name" value="Hypothetical protein af1432"/>
    <property type="match status" value="1"/>
</dbReference>
<keyword evidence="2" id="KW-0479">Metal-binding</keyword>
<keyword evidence="3" id="KW-0547">Nucleotide-binding</keyword>
<dbReference type="Pfam" id="PF01966">
    <property type="entry name" value="HD"/>
    <property type="match status" value="1"/>
</dbReference>
<comment type="catalytic activity">
    <reaction evidence="6">
        <text>P(1),P(4)-bis(5'-adenosyl) tetraphosphate + H2O = 2 ADP + 2 H(+)</text>
        <dbReference type="Rhea" id="RHEA:24252"/>
        <dbReference type="ChEBI" id="CHEBI:15377"/>
        <dbReference type="ChEBI" id="CHEBI:15378"/>
        <dbReference type="ChEBI" id="CHEBI:58141"/>
        <dbReference type="ChEBI" id="CHEBI:456216"/>
        <dbReference type="EC" id="3.6.1.41"/>
    </reaction>
</comment>
<dbReference type="GO" id="GO:0008803">
    <property type="term" value="F:bis(5'-nucleosyl)-tetraphosphatase (symmetrical) activity"/>
    <property type="evidence" value="ECO:0007669"/>
    <property type="project" value="UniProtKB-EC"/>
</dbReference>
<reference evidence="8 9" key="1">
    <citation type="submission" date="2016-08" db="EMBL/GenBank/DDBJ databases">
        <title>Novel Firmicutes and Novel Genomes.</title>
        <authorList>
            <person name="Poppleton D.I."/>
            <person name="Gribaldo S."/>
        </authorList>
    </citation>
    <scope>NUCLEOTIDE SEQUENCE [LARGE SCALE GENOMIC DNA]</scope>
    <source>
        <strain evidence="8 9">CTT3</strain>
    </source>
</reference>
<evidence type="ECO:0000259" key="7">
    <source>
        <dbReference type="PROSITE" id="PS51831"/>
    </source>
</evidence>
<evidence type="ECO:0000256" key="3">
    <source>
        <dbReference type="ARBA" id="ARBA00022741"/>
    </source>
</evidence>
<keyword evidence="4 8" id="KW-0378">Hydrolase</keyword>
<dbReference type="NCBIfam" id="TIGR00488">
    <property type="entry name" value="bis(5'-nucleosyl)-tetraphosphatase (symmetrical) YqeK"/>
    <property type="match status" value="1"/>
</dbReference>
<dbReference type="EMBL" id="MCIB01000011">
    <property type="protein sequence ID" value="RKD32483.1"/>
    <property type="molecule type" value="Genomic_DNA"/>
</dbReference>
<evidence type="ECO:0000256" key="4">
    <source>
        <dbReference type="ARBA" id="ARBA00022801"/>
    </source>
</evidence>